<reference evidence="1 2" key="1">
    <citation type="journal article" date="2019" name="Nat. Ecol. Evol.">
        <title>Megaphylogeny resolves global patterns of mushroom evolution.</title>
        <authorList>
            <person name="Varga T."/>
            <person name="Krizsan K."/>
            <person name="Foldi C."/>
            <person name="Dima B."/>
            <person name="Sanchez-Garcia M."/>
            <person name="Sanchez-Ramirez S."/>
            <person name="Szollosi G.J."/>
            <person name="Szarkandi J.G."/>
            <person name="Papp V."/>
            <person name="Albert L."/>
            <person name="Andreopoulos W."/>
            <person name="Angelini C."/>
            <person name="Antonin V."/>
            <person name="Barry K.W."/>
            <person name="Bougher N.L."/>
            <person name="Buchanan P."/>
            <person name="Buyck B."/>
            <person name="Bense V."/>
            <person name="Catcheside P."/>
            <person name="Chovatia M."/>
            <person name="Cooper J."/>
            <person name="Damon W."/>
            <person name="Desjardin D."/>
            <person name="Finy P."/>
            <person name="Geml J."/>
            <person name="Haridas S."/>
            <person name="Hughes K."/>
            <person name="Justo A."/>
            <person name="Karasinski D."/>
            <person name="Kautmanova I."/>
            <person name="Kiss B."/>
            <person name="Kocsube S."/>
            <person name="Kotiranta H."/>
            <person name="LaButti K.M."/>
            <person name="Lechner B.E."/>
            <person name="Liimatainen K."/>
            <person name="Lipzen A."/>
            <person name="Lukacs Z."/>
            <person name="Mihaltcheva S."/>
            <person name="Morgado L.N."/>
            <person name="Niskanen T."/>
            <person name="Noordeloos M.E."/>
            <person name="Ohm R.A."/>
            <person name="Ortiz-Santana B."/>
            <person name="Ovrebo C."/>
            <person name="Racz N."/>
            <person name="Riley R."/>
            <person name="Savchenko A."/>
            <person name="Shiryaev A."/>
            <person name="Soop K."/>
            <person name="Spirin V."/>
            <person name="Szebenyi C."/>
            <person name="Tomsovsky M."/>
            <person name="Tulloss R.E."/>
            <person name="Uehling J."/>
            <person name="Grigoriev I.V."/>
            <person name="Vagvolgyi C."/>
            <person name="Papp T."/>
            <person name="Martin F.M."/>
            <person name="Miettinen O."/>
            <person name="Hibbett D.S."/>
            <person name="Nagy L.G."/>
        </authorList>
    </citation>
    <scope>NUCLEOTIDE SEQUENCE [LARGE SCALE GENOMIC DNA]</scope>
    <source>
        <strain evidence="1 2">NL-1719</strain>
    </source>
</reference>
<proteinExistence type="predicted"/>
<organism evidence="1 2">
    <name type="scientific">Pluteus cervinus</name>
    <dbReference type="NCBI Taxonomy" id="181527"/>
    <lineage>
        <taxon>Eukaryota</taxon>
        <taxon>Fungi</taxon>
        <taxon>Dikarya</taxon>
        <taxon>Basidiomycota</taxon>
        <taxon>Agaricomycotina</taxon>
        <taxon>Agaricomycetes</taxon>
        <taxon>Agaricomycetidae</taxon>
        <taxon>Agaricales</taxon>
        <taxon>Pluteineae</taxon>
        <taxon>Pluteaceae</taxon>
        <taxon>Pluteus</taxon>
    </lineage>
</organism>
<protein>
    <submittedName>
        <fullName evidence="1">Uncharacterized protein</fullName>
    </submittedName>
</protein>
<evidence type="ECO:0000313" key="1">
    <source>
        <dbReference type="EMBL" id="TFK68630.1"/>
    </source>
</evidence>
<accession>A0ACD3ASZ1</accession>
<dbReference type="Proteomes" id="UP000308600">
    <property type="component" value="Unassembled WGS sequence"/>
</dbReference>
<keyword evidence="2" id="KW-1185">Reference proteome</keyword>
<sequence>MTMNPPLSLDLQNGRLGSRSRKHVGLHVAIFLSLFAFFSCLFFSWLIYPLNRSSYNFNGRVSLGDIECVPRGYVSVFRRSNFPGIK</sequence>
<name>A0ACD3ASZ1_9AGAR</name>
<dbReference type="EMBL" id="ML208347">
    <property type="protein sequence ID" value="TFK68630.1"/>
    <property type="molecule type" value="Genomic_DNA"/>
</dbReference>
<gene>
    <name evidence="1" type="ORF">BDN72DRAFT_662621</name>
</gene>
<evidence type="ECO:0000313" key="2">
    <source>
        <dbReference type="Proteomes" id="UP000308600"/>
    </source>
</evidence>